<dbReference type="Proteomes" id="UP001458880">
    <property type="component" value="Unassembled WGS sequence"/>
</dbReference>
<proteinExistence type="predicted"/>
<accession>A0AAW1KI37</accession>
<feature type="compositionally biased region" description="Basic and acidic residues" evidence="1">
    <location>
        <begin position="182"/>
        <end position="191"/>
    </location>
</feature>
<organism evidence="2 3">
    <name type="scientific">Popillia japonica</name>
    <name type="common">Japanese beetle</name>
    <dbReference type="NCBI Taxonomy" id="7064"/>
    <lineage>
        <taxon>Eukaryota</taxon>
        <taxon>Metazoa</taxon>
        <taxon>Ecdysozoa</taxon>
        <taxon>Arthropoda</taxon>
        <taxon>Hexapoda</taxon>
        <taxon>Insecta</taxon>
        <taxon>Pterygota</taxon>
        <taxon>Neoptera</taxon>
        <taxon>Endopterygota</taxon>
        <taxon>Coleoptera</taxon>
        <taxon>Polyphaga</taxon>
        <taxon>Scarabaeiformia</taxon>
        <taxon>Scarabaeidae</taxon>
        <taxon>Rutelinae</taxon>
        <taxon>Popillia</taxon>
    </lineage>
</organism>
<sequence>MKKELRKKCAKIKVENTKTGGGLPDNISLFPYEEKVLSLTQLSMIGLPGRFDCDENESFSALIENADDTVAKEQSILLINDDTIEEGVQPIATDSAASNIKNVQYEDNEREIPTDRPVNSIIKADEDAILNFWDDVSTSGNWHSLVGMCCWFNFKTRSRKTSGCYLSRHVITAALPLSFTNRKEEHEEHQRQQRHGQQQAKRDRTQATDQPSGSRDVSDIGHDETNSPMATDVVDAPQTENSIDNRNGVTNPGR</sequence>
<dbReference type="AlphaFoldDB" id="A0AAW1KI37"/>
<name>A0AAW1KI37_POPJA</name>
<evidence type="ECO:0000256" key="1">
    <source>
        <dbReference type="SAM" id="MobiDB-lite"/>
    </source>
</evidence>
<feature type="region of interest" description="Disordered" evidence="1">
    <location>
        <begin position="182"/>
        <end position="254"/>
    </location>
</feature>
<dbReference type="EMBL" id="JASPKY010000219">
    <property type="protein sequence ID" value="KAK9719495.1"/>
    <property type="molecule type" value="Genomic_DNA"/>
</dbReference>
<comment type="caution">
    <text evidence="2">The sequence shown here is derived from an EMBL/GenBank/DDBJ whole genome shotgun (WGS) entry which is preliminary data.</text>
</comment>
<reference evidence="2 3" key="1">
    <citation type="journal article" date="2024" name="BMC Genomics">
        <title>De novo assembly and annotation of Popillia japonica's genome with initial clues to its potential as an invasive pest.</title>
        <authorList>
            <person name="Cucini C."/>
            <person name="Boschi S."/>
            <person name="Funari R."/>
            <person name="Cardaioli E."/>
            <person name="Iannotti N."/>
            <person name="Marturano G."/>
            <person name="Paoli F."/>
            <person name="Bruttini M."/>
            <person name="Carapelli A."/>
            <person name="Frati F."/>
            <person name="Nardi F."/>
        </authorList>
    </citation>
    <scope>NUCLEOTIDE SEQUENCE [LARGE SCALE GENOMIC DNA]</scope>
    <source>
        <strain evidence="2">DMR45628</strain>
    </source>
</reference>
<evidence type="ECO:0000313" key="3">
    <source>
        <dbReference type="Proteomes" id="UP001458880"/>
    </source>
</evidence>
<feature type="compositionally biased region" description="Basic and acidic residues" evidence="1">
    <location>
        <begin position="216"/>
        <end position="225"/>
    </location>
</feature>
<keyword evidence="3" id="KW-1185">Reference proteome</keyword>
<feature type="compositionally biased region" description="Polar residues" evidence="1">
    <location>
        <begin position="238"/>
        <end position="254"/>
    </location>
</feature>
<gene>
    <name evidence="2" type="ORF">QE152_g22658</name>
</gene>
<evidence type="ECO:0000313" key="2">
    <source>
        <dbReference type="EMBL" id="KAK9719495.1"/>
    </source>
</evidence>
<protein>
    <submittedName>
        <fullName evidence="2">Uncharacterized protein</fullName>
    </submittedName>
</protein>